<evidence type="ECO:0000259" key="7">
    <source>
        <dbReference type="PROSITE" id="PS50850"/>
    </source>
</evidence>
<dbReference type="AlphaFoldDB" id="H3CDP7"/>
<feature type="transmembrane region" description="Helical" evidence="6">
    <location>
        <begin position="313"/>
        <end position="333"/>
    </location>
</feature>
<dbReference type="PRINTS" id="PR01035">
    <property type="entry name" value="TCRTETA"/>
</dbReference>
<dbReference type="InterPro" id="IPR036259">
    <property type="entry name" value="MFS_trans_sf"/>
</dbReference>
<feature type="transmembrane region" description="Helical" evidence="6">
    <location>
        <begin position="456"/>
        <end position="476"/>
    </location>
</feature>
<dbReference type="InterPro" id="IPR011701">
    <property type="entry name" value="MFS"/>
</dbReference>
<dbReference type="Pfam" id="PF07690">
    <property type="entry name" value="MFS_1"/>
    <property type="match status" value="1"/>
</dbReference>
<feature type="transmembrane region" description="Helical" evidence="6">
    <location>
        <begin position="17"/>
        <end position="39"/>
    </location>
</feature>
<feature type="transmembrane region" description="Helical" evidence="6">
    <location>
        <begin position="153"/>
        <end position="170"/>
    </location>
</feature>
<keyword evidence="5 6" id="KW-0472">Membrane</keyword>
<evidence type="ECO:0000256" key="4">
    <source>
        <dbReference type="ARBA" id="ARBA00022989"/>
    </source>
</evidence>
<dbReference type="FunCoup" id="H3CDP7">
    <property type="interactions" value="237"/>
</dbReference>
<feature type="transmembrane region" description="Helical" evidence="6">
    <location>
        <begin position="83"/>
        <end position="102"/>
    </location>
</feature>
<keyword evidence="9" id="KW-1185">Reference proteome</keyword>
<dbReference type="OMA" id="WINVIMG"/>
<evidence type="ECO:0000256" key="1">
    <source>
        <dbReference type="ARBA" id="ARBA00004127"/>
    </source>
</evidence>
<feature type="transmembrane region" description="Helical" evidence="6">
    <location>
        <begin position="190"/>
        <end position="208"/>
    </location>
</feature>
<evidence type="ECO:0000313" key="8">
    <source>
        <dbReference type="Ensembl" id="ENSTNIP00000006370.1"/>
    </source>
</evidence>
<sequence>DVSADEDSRSRWRSIRVMYFTMFLSSVGFTIVITSLWPYLQLIDASADASFLGWVVAAYSLGQMVASPLFGLWSNHRPRREPLACSIFINVSANIYYAYAYLPVRNNKFHVLTSRAFVGFGAGNVAVVRSYVAGATSLKERTGAMANMSACQALGFILGPALQACLSFIGEKGVAVEVIDLQLNMYTAPALLAALFGAVNVLLVALVLREHRVDDHGRHVRSINETESTVGEVPEEGIDQVAVLTSNTLFFVVMFIFAVFETISTPLSMDMFAWTRKEAVLYNGVIICVIGFESIVVFLVVKVASKRVGDRPVLLAGLLVIFLGFFILLPWGSRYPKIQWAGMRTPYGSPSDGPGPRQIWETPRSNGSLEPTGCPYQQTWCQYTPAVHLAQYLSSDLLIGVGYPACNVMSYTLYSKILGPTPQGVYMGWLTASGSGARTLGPVFVSQVYTVLGPRWAFSLICGMVAGAVVLLCVLYQRLVAFSVRRGSLVE</sequence>
<evidence type="ECO:0000256" key="5">
    <source>
        <dbReference type="ARBA" id="ARBA00023136"/>
    </source>
</evidence>
<feature type="transmembrane region" description="Helical" evidence="6">
    <location>
        <begin position="114"/>
        <end position="132"/>
    </location>
</feature>
<dbReference type="Proteomes" id="UP000007303">
    <property type="component" value="Unassembled WGS sequence"/>
</dbReference>
<feature type="transmembrane region" description="Helical" evidence="6">
    <location>
        <begin position="280"/>
        <end position="301"/>
    </location>
</feature>
<organism evidence="8 9">
    <name type="scientific">Tetraodon nigroviridis</name>
    <name type="common">Spotted green pufferfish</name>
    <name type="synonym">Chelonodon nigroviridis</name>
    <dbReference type="NCBI Taxonomy" id="99883"/>
    <lineage>
        <taxon>Eukaryota</taxon>
        <taxon>Metazoa</taxon>
        <taxon>Chordata</taxon>
        <taxon>Craniata</taxon>
        <taxon>Vertebrata</taxon>
        <taxon>Euteleostomi</taxon>
        <taxon>Actinopterygii</taxon>
        <taxon>Neopterygii</taxon>
        <taxon>Teleostei</taxon>
        <taxon>Neoteleostei</taxon>
        <taxon>Acanthomorphata</taxon>
        <taxon>Eupercaria</taxon>
        <taxon>Tetraodontiformes</taxon>
        <taxon>Tetradontoidea</taxon>
        <taxon>Tetraodontidae</taxon>
        <taxon>Tetraodon</taxon>
    </lineage>
</organism>
<dbReference type="GeneTree" id="ENSGT00530000063854"/>
<evidence type="ECO:0000256" key="2">
    <source>
        <dbReference type="ARBA" id="ARBA00022448"/>
    </source>
</evidence>
<dbReference type="HOGENOM" id="CLU_027024_2_0_1"/>
<dbReference type="GO" id="GO:0022857">
    <property type="term" value="F:transmembrane transporter activity"/>
    <property type="evidence" value="ECO:0007669"/>
    <property type="project" value="InterPro"/>
</dbReference>
<feature type="domain" description="Major facilitator superfamily (MFS) profile" evidence="7">
    <location>
        <begin position="14"/>
        <end position="485"/>
    </location>
</feature>
<dbReference type="Gene3D" id="1.20.1250.20">
    <property type="entry name" value="MFS general substrate transporter like domains"/>
    <property type="match status" value="1"/>
</dbReference>
<dbReference type="PROSITE" id="PS50850">
    <property type="entry name" value="MFS"/>
    <property type="match status" value="1"/>
</dbReference>
<dbReference type="PANTHER" id="PTHR23510:SF3">
    <property type="entry name" value="MAJOR FACILITATOR SUPERFAMILY DOMAIN-CONTAINING PROTEIN 8"/>
    <property type="match status" value="1"/>
</dbReference>
<comment type="subcellular location">
    <subcellularLocation>
        <location evidence="1">Endomembrane system</location>
        <topology evidence="1">Multi-pass membrane protein</topology>
    </subcellularLocation>
</comment>
<reference evidence="9" key="1">
    <citation type="journal article" date="2004" name="Nature">
        <title>Genome duplication in the teleost fish Tetraodon nigroviridis reveals the early vertebrate proto-karyotype.</title>
        <authorList>
            <person name="Jaillon O."/>
            <person name="Aury J.-M."/>
            <person name="Brunet F."/>
            <person name="Petit J.-L."/>
            <person name="Stange-Thomann N."/>
            <person name="Mauceli E."/>
            <person name="Bouneau L."/>
            <person name="Fischer C."/>
            <person name="Ozouf-Costaz C."/>
            <person name="Bernot A."/>
            <person name="Nicaud S."/>
            <person name="Jaffe D."/>
            <person name="Fisher S."/>
            <person name="Lutfalla G."/>
            <person name="Dossat C."/>
            <person name="Segurens B."/>
            <person name="Dasilva C."/>
            <person name="Salanoubat M."/>
            <person name="Levy M."/>
            <person name="Boudet N."/>
            <person name="Castellano S."/>
            <person name="Anthouard V."/>
            <person name="Jubin C."/>
            <person name="Castelli V."/>
            <person name="Katinka M."/>
            <person name="Vacherie B."/>
            <person name="Biemont C."/>
            <person name="Skalli Z."/>
            <person name="Cattolico L."/>
            <person name="Poulain J."/>
            <person name="De Berardinis V."/>
            <person name="Cruaud C."/>
            <person name="Duprat S."/>
            <person name="Brottier P."/>
            <person name="Coutanceau J.-P."/>
            <person name="Gouzy J."/>
            <person name="Parra G."/>
            <person name="Lardier G."/>
            <person name="Chapple C."/>
            <person name="McKernan K.J."/>
            <person name="McEwan P."/>
            <person name="Bosak S."/>
            <person name="Kellis M."/>
            <person name="Volff J.-N."/>
            <person name="Guigo R."/>
            <person name="Zody M.C."/>
            <person name="Mesirov J."/>
            <person name="Lindblad-Toh K."/>
            <person name="Birren B."/>
            <person name="Nusbaum C."/>
            <person name="Kahn D."/>
            <person name="Robinson-Rechavi M."/>
            <person name="Laudet V."/>
            <person name="Schachter V."/>
            <person name="Quetier F."/>
            <person name="Saurin W."/>
            <person name="Scarpelli C."/>
            <person name="Wincker P."/>
            <person name="Lander E.S."/>
            <person name="Weissenbach J."/>
            <person name="Roest Crollius H."/>
        </authorList>
    </citation>
    <scope>NUCLEOTIDE SEQUENCE [LARGE SCALE GENOMIC DNA]</scope>
</reference>
<protein>
    <submittedName>
        <fullName evidence="8">Major facilitator superfamily domain containing 8</fullName>
    </submittedName>
</protein>
<dbReference type="GO" id="GO:0005765">
    <property type="term" value="C:lysosomal membrane"/>
    <property type="evidence" value="ECO:0007669"/>
    <property type="project" value="TreeGrafter"/>
</dbReference>
<dbReference type="InterPro" id="IPR020846">
    <property type="entry name" value="MFS_dom"/>
</dbReference>
<evidence type="ECO:0000256" key="6">
    <source>
        <dbReference type="SAM" id="Phobius"/>
    </source>
</evidence>
<feature type="transmembrane region" description="Helical" evidence="6">
    <location>
        <begin position="241"/>
        <end position="260"/>
    </location>
</feature>
<dbReference type="Ensembl" id="ENSTNIT00000006519.1">
    <property type="protein sequence ID" value="ENSTNIP00000006370.1"/>
    <property type="gene ID" value="ENSTNIG00000003770.1"/>
</dbReference>
<reference evidence="8" key="3">
    <citation type="submission" date="2025-09" db="UniProtKB">
        <authorList>
            <consortium name="Ensembl"/>
        </authorList>
    </citation>
    <scope>IDENTIFICATION</scope>
</reference>
<accession>H3CDP7</accession>
<keyword evidence="4 6" id="KW-1133">Transmembrane helix</keyword>
<reference evidence="8" key="2">
    <citation type="submission" date="2025-08" db="UniProtKB">
        <authorList>
            <consortium name="Ensembl"/>
        </authorList>
    </citation>
    <scope>IDENTIFICATION</scope>
</reference>
<dbReference type="CDD" id="cd17326">
    <property type="entry name" value="MFS_MFSD8"/>
    <property type="match status" value="1"/>
</dbReference>
<dbReference type="STRING" id="99883.ENSTNIP00000006370"/>
<dbReference type="InParanoid" id="H3CDP7"/>
<evidence type="ECO:0000313" key="9">
    <source>
        <dbReference type="Proteomes" id="UP000007303"/>
    </source>
</evidence>
<dbReference type="SUPFAM" id="SSF103473">
    <property type="entry name" value="MFS general substrate transporter"/>
    <property type="match status" value="1"/>
</dbReference>
<dbReference type="GO" id="GO:0012505">
    <property type="term" value="C:endomembrane system"/>
    <property type="evidence" value="ECO:0007669"/>
    <property type="project" value="UniProtKB-SubCell"/>
</dbReference>
<evidence type="ECO:0000256" key="3">
    <source>
        <dbReference type="ARBA" id="ARBA00022692"/>
    </source>
</evidence>
<proteinExistence type="predicted"/>
<dbReference type="InterPro" id="IPR001958">
    <property type="entry name" value="Tet-R_TetA/multi-R_MdtG-like"/>
</dbReference>
<name>H3CDP7_TETNG</name>
<keyword evidence="3 6" id="KW-0812">Transmembrane</keyword>
<feature type="transmembrane region" description="Helical" evidence="6">
    <location>
        <begin position="51"/>
        <end position="71"/>
    </location>
</feature>
<dbReference type="PANTHER" id="PTHR23510">
    <property type="entry name" value="INNER MEMBRANE TRANSPORT PROTEIN YAJR"/>
    <property type="match status" value="1"/>
</dbReference>
<keyword evidence="2" id="KW-0813">Transport</keyword>
<dbReference type="InterPro" id="IPR051068">
    <property type="entry name" value="MFS_Domain-Containing_Protein"/>
</dbReference>